<dbReference type="Pfam" id="PF00514">
    <property type="entry name" value="Arm"/>
    <property type="match status" value="2"/>
</dbReference>
<dbReference type="GO" id="GO:0006606">
    <property type="term" value="P:protein import into nucleus"/>
    <property type="evidence" value="ECO:0007669"/>
    <property type="project" value="InterPro"/>
</dbReference>
<dbReference type="GO" id="GO:0061608">
    <property type="term" value="F:nuclear import signal receptor activity"/>
    <property type="evidence" value="ECO:0007669"/>
    <property type="project" value="InterPro"/>
</dbReference>
<feature type="domain" description="IBB" evidence="6">
    <location>
        <begin position="27"/>
        <end position="93"/>
    </location>
</feature>
<evidence type="ECO:0000256" key="3">
    <source>
        <dbReference type="ARBA" id="ARBA00022927"/>
    </source>
</evidence>
<feature type="repeat" description="ARM" evidence="4">
    <location>
        <begin position="114"/>
        <end position="157"/>
    </location>
</feature>
<organism evidence="7 8">
    <name type="scientific">Phyllostomus discolor</name>
    <name type="common">pale spear-nosed bat</name>
    <dbReference type="NCBI Taxonomy" id="89673"/>
    <lineage>
        <taxon>Eukaryota</taxon>
        <taxon>Metazoa</taxon>
        <taxon>Chordata</taxon>
        <taxon>Craniata</taxon>
        <taxon>Vertebrata</taxon>
        <taxon>Euteleostomi</taxon>
        <taxon>Mammalia</taxon>
        <taxon>Eutheria</taxon>
        <taxon>Laurasiatheria</taxon>
        <taxon>Chiroptera</taxon>
        <taxon>Yangochiroptera</taxon>
        <taxon>Phyllostomidae</taxon>
        <taxon>Phyllostominae</taxon>
        <taxon>Phyllostomus</taxon>
    </lineage>
</organism>
<dbReference type="InterPro" id="IPR000225">
    <property type="entry name" value="Armadillo"/>
</dbReference>
<dbReference type="Proteomes" id="UP000664940">
    <property type="component" value="Unassembled WGS sequence"/>
</dbReference>
<sequence length="427" mass="47090">MQSQRTWLGTPGPGRSVGSRAQIPELQQRQRRAVSLKLREAKKDEQVFERRNITSLSTDPASQEETIWVSLTVPEMISGMNASDPESCFQAAQAARRILSEQRNPPVKLTVEAGLIPRLMAFLRSSHAPCLQFEAAWALTNISAESSEQTHTTVEGGAIQPLVELLSSPHMNVCKHAVLALGNTAGDGPEFRDVISSNAIPCLLALISLTTPVAFLQHIMRTLSYLCLKEGPQPCQMAVKPMLSILSCLLRHQDSEVLCYTCRALSYLTEVCDGHIGQVVDMLVLPRLVELMTSSKFDILGHFQVQKDAICAVANFVSGGTLDQMIQLIHSGVLEPLVNLLTIPDMNVVINVLDIIFLLLQATMESLPELPEIESLCVPMEERGRLDRIKALQYHENRQIALTTQSMLWCLGLDLQKASKFSAGSQE</sequence>
<dbReference type="InterPro" id="IPR011989">
    <property type="entry name" value="ARM-like"/>
</dbReference>
<reference evidence="7 8" key="1">
    <citation type="journal article" date="2020" name="Nature">
        <title>Six reference-quality genomes reveal evolution of bat adaptations.</title>
        <authorList>
            <person name="Jebb D."/>
            <person name="Huang Z."/>
            <person name="Pippel M."/>
            <person name="Hughes G.M."/>
            <person name="Lavrichenko K."/>
            <person name="Devanna P."/>
            <person name="Winkler S."/>
            <person name="Jermiin L.S."/>
            <person name="Skirmuntt E.C."/>
            <person name="Katzourakis A."/>
            <person name="Burkitt-Gray L."/>
            <person name="Ray D.A."/>
            <person name="Sullivan K.A.M."/>
            <person name="Roscito J.G."/>
            <person name="Kirilenko B.M."/>
            <person name="Davalos L.M."/>
            <person name="Corthals A.P."/>
            <person name="Power M.L."/>
            <person name="Jones G."/>
            <person name="Ransome R.D."/>
            <person name="Dechmann D.K.N."/>
            <person name="Locatelli A.G."/>
            <person name="Puechmaille S.J."/>
            <person name="Fedrigo O."/>
            <person name="Jarvis E.D."/>
            <person name="Hiller M."/>
            <person name="Vernes S.C."/>
            <person name="Myers E.W."/>
            <person name="Teeling E.C."/>
        </authorList>
    </citation>
    <scope>NUCLEOTIDE SEQUENCE [LARGE SCALE GENOMIC DNA]</scope>
    <source>
        <strain evidence="7">Bat1K_MPI-CBG_1</strain>
    </source>
</reference>
<evidence type="ECO:0000259" key="6">
    <source>
        <dbReference type="Pfam" id="PF01749"/>
    </source>
</evidence>
<feature type="region of interest" description="Disordered" evidence="5">
    <location>
        <begin position="1"/>
        <end position="29"/>
    </location>
</feature>
<evidence type="ECO:0000256" key="2">
    <source>
        <dbReference type="ARBA" id="ARBA00022448"/>
    </source>
</evidence>
<accession>A0A833YW52</accession>
<keyword evidence="2" id="KW-0813">Transport</keyword>
<dbReference type="PANTHER" id="PTHR23316">
    <property type="entry name" value="IMPORTIN ALPHA"/>
    <property type="match status" value="1"/>
</dbReference>
<evidence type="ECO:0000256" key="5">
    <source>
        <dbReference type="SAM" id="MobiDB-lite"/>
    </source>
</evidence>
<name>A0A833YW52_9CHIR</name>
<dbReference type="PROSITE" id="PS50176">
    <property type="entry name" value="ARM_REPEAT"/>
    <property type="match status" value="2"/>
</dbReference>
<protein>
    <submittedName>
        <fullName evidence="7">Karyopherin subunit alpha 7</fullName>
    </submittedName>
</protein>
<gene>
    <name evidence="7" type="ORF">HJG60_007401</name>
</gene>
<dbReference type="Pfam" id="PF01749">
    <property type="entry name" value="IBB"/>
    <property type="match status" value="1"/>
</dbReference>
<dbReference type="InterPro" id="IPR002652">
    <property type="entry name" value="Importin-a_IBB"/>
</dbReference>
<evidence type="ECO:0000256" key="4">
    <source>
        <dbReference type="PROSITE-ProRule" id="PRU00259"/>
    </source>
</evidence>
<evidence type="ECO:0000256" key="1">
    <source>
        <dbReference type="ARBA" id="ARBA00010394"/>
    </source>
</evidence>
<feature type="repeat" description="ARM" evidence="4">
    <location>
        <begin position="157"/>
        <end position="199"/>
    </location>
</feature>
<keyword evidence="3" id="KW-0653">Protein transport</keyword>
<evidence type="ECO:0000313" key="7">
    <source>
        <dbReference type="EMBL" id="KAF6081602.1"/>
    </source>
</evidence>
<dbReference type="SUPFAM" id="SSF48371">
    <property type="entry name" value="ARM repeat"/>
    <property type="match status" value="1"/>
</dbReference>
<comment type="similarity">
    <text evidence="1">Belongs to the importin alpha family.</text>
</comment>
<dbReference type="InterPro" id="IPR016024">
    <property type="entry name" value="ARM-type_fold"/>
</dbReference>
<comment type="caution">
    <text evidence="7">The sequence shown here is derived from an EMBL/GenBank/DDBJ whole genome shotgun (WGS) entry which is preliminary data.</text>
</comment>
<dbReference type="Gene3D" id="1.25.10.10">
    <property type="entry name" value="Leucine-rich Repeat Variant"/>
    <property type="match status" value="1"/>
</dbReference>
<dbReference type="SMART" id="SM00185">
    <property type="entry name" value="ARM"/>
    <property type="match status" value="6"/>
</dbReference>
<proteinExistence type="inferred from homology"/>
<dbReference type="EMBL" id="JABVXQ010000013">
    <property type="protein sequence ID" value="KAF6081602.1"/>
    <property type="molecule type" value="Genomic_DNA"/>
</dbReference>
<dbReference type="AlphaFoldDB" id="A0A833YW52"/>
<evidence type="ECO:0000313" key="8">
    <source>
        <dbReference type="Proteomes" id="UP000664940"/>
    </source>
</evidence>